<dbReference type="EMBL" id="FRCT01000004">
    <property type="protein sequence ID" value="SHM39284.1"/>
    <property type="molecule type" value="Genomic_DNA"/>
</dbReference>
<gene>
    <name evidence="1" type="ORF">SAMN04487860_10478</name>
</gene>
<dbReference type="AlphaFoldDB" id="A0A1M7IEU7"/>
<evidence type="ECO:0000313" key="2">
    <source>
        <dbReference type="Proteomes" id="UP000184394"/>
    </source>
</evidence>
<evidence type="ECO:0008006" key="3">
    <source>
        <dbReference type="Google" id="ProtNLM"/>
    </source>
</evidence>
<sequence>MIQKVSARGILRSYITVARSRLIADKLYQTGVCRADSLNLISIMLMLGIPDKYAMERGGWSTDSVLKSVYQQTFSSERKKIDKIIDGYFNGIVLNP</sequence>
<dbReference type="Proteomes" id="UP000184394">
    <property type="component" value="Unassembled WGS sequence"/>
</dbReference>
<reference evidence="1 2" key="1">
    <citation type="submission" date="2016-11" db="EMBL/GenBank/DDBJ databases">
        <authorList>
            <person name="Jaros S."/>
            <person name="Januszkiewicz K."/>
            <person name="Wedrychowicz H."/>
        </authorList>
    </citation>
    <scope>NUCLEOTIDE SEQUENCE [LARGE SCALE GENOMIC DNA]</scope>
    <source>
        <strain evidence="1 2">Y1</strain>
    </source>
</reference>
<name>A0A1M7IEU7_RUMFL</name>
<protein>
    <recommendedName>
        <fullName evidence="3">Phage integrase family protein</fullName>
    </recommendedName>
</protein>
<organism evidence="1 2">
    <name type="scientific">Ruminococcus flavefaciens</name>
    <dbReference type="NCBI Taxonomy" id="1265"/>
    <lineage>
        <taxon>Bacteria</taxon>
        <taxon>Bacillati</taxon>
        <taxon>Bacillota</taxon>
        <taxon>Clostridia</taxon>
        <taxon>Eubacteriales</taxon>
        <taxon>Oscillospiraceae</taxon>
        <taxon>Ruminococcus</taxon>
    </lineage>
</organism>
<accession>A0A1M7IEU7</accession>
<proteinExistence type="predicted"/>
<evidence type="ECO:0000313" key="1">
    <source>
        <dbReference type="EMBL" id="SHM39284.1"/>
    </source>
</evidence>